<protein>
    <submittedName>
        <fullName evidence="1">Uncharacterized protein</fullName>
    </submittedName>
</protein>
<proteinExistence type="predicted"/>
<evidence type="ECO:0000313" key="1">
    <source>
        <dbReference type="EMBL" id="MBA2897936.1"/>
    </source>
</evidence>
<gene>
    <name evidence="1" type="ORF">HNR30_009342</name>
</gene>
<organism evidence="1 2">
    <name type="scientific">Nonomuraea soli</name>
    <dbReference type="NCBI Taxonomy" id="1032476"/>
    <lineage>
        <taxon>Bacteria</taxon>
        <taxon>Bacillati</taxon>
        <taxon>Actinomycetota</taxon>
        <taxon>Actinomycetes</taxon>
        <taxon>Streptosporangiales</taxon>
        <taxon>Streptosporangiaceae</taxon>
        <taxon>Nonomuraea</taxon>
    </lineage>
</organism>
<comment type="caution">
    <text evidence="1">The sequence shown here is derived from an EMBL/GenBank/DDBJ whole genome shotgun (WGS) entry which is preliminary data.</text>
</comment>
<sequence>MLLGAGDGVEGVTYRLDTFIDGKKASSRVHWVAKKTVCA</sequence>
<dbReference type="AlphaFoldDB" id="A0A7W0CV62"/>
<reference evidence="1 2" key="1">
    <citation type="submission" date="2020-07" db="EMBL/GenBank/DDBJ databases">
        <title>Genomic Encyclopedia of Type Strains, Phase IV (KMG-IV): sequencing the most valuable type-strain genomes for metagenomic binning, comparative biology and taxonomic classification.</title>
        <authorList>
            <person name="Goeker M."/>
        </authorList>
    </citation>
    <scope>NUCLEOTIDE SEQUENCE [LARGE SCALE GENOMIC DNA]</scope>
    <source>
        <strain evidence="1 2">DSM 45533</strain>
    </source>
</reference>
<evidence type="ECO:0000313" key="2">
    <source>
        <dbReference type="Proteomes" id="UP000530928"/>
    </source>
</evidence>
<name>A0A7W0CV62_9ACTN</name>
<keyword evidence="2" id="KW-1185">Reference proteome</keyword>
<dbReference type="Proteomes" id="UP000530928">
    <property type="component" value="Unassembled WGS sequence"/>
</dbReference>
<accession>A0A7W0CV62</accession>
<dbReference type="EMBL" id="JACDUR010000015">
    <property type="protein sequence ID" value="MBA2897936.1"/>
    <property type="molecule type" value="Genomic_DNA"/>
</dbReference>